<comment type="caution">
    <text evidence="2">The sequence shown here is derived from an EMBL/GenBank/DDBJ whole genome shotgun (WGS) entry which is preliminary data.</text>
</comment>
<dbReference type="RefSeq" id="WP_155084528.1">
    <property type="nucleotide sequence ID" value="NZ_WMIA01000025.1"/>
</dbReference>
<sequence>MADFPTNPQNLSYVFTCFQHSEELVLPSKTIPNLKTALRQYILPHLPFYSFTKTELKGKNFLNCLEEISIDDFLASNPMTILKTKCAEAVTNGTIGKDVCRTTYVPPLNHFLRFLEEEKWNKEEETTAFEGKYAPKREYNKDSLHHANRGRRVYHDKKYALNQKDLPNKIKTQIQDLKTFCTGQYVPHRQDKKMRQVTFKNHVWHIQSYLGWLVKYRDYSPEELDINLFLDLNLLNEFIGWGINDKGNTSAWANGFCECALNIAKWKYAPDSKQPMYRDIPIIGELRMINNTLRHQYEEEKKANLKQKKEEKEMTFEQCQALVKYLRQCCAERNSYGSKRTDITIVRSYLRYLLVAIFTYCPIRQREVRELELGRTIYRMEQGYRIILEPDDNKTKDKRDFMLSKILPPYVLADLTNWLDVWHPKIVEATESLDNWLAFIGRRDYTTEVDLKEYLAQLQENKSVMEGVLAKVSSQTQSVLNVEQIASEIVDYISLKNKSKTKRPRKAITVEKVTSEILAYTAKGNKSIVDYLGKKINEIDNTINSVTLNLTTYKKAHEQLQSNSKLVFISFGNNTYNTFGCQLEAEDVFSIVSRAVYTASVALIETNHPLFKGTDPRRTNPHFFRNIGITHERRHGDPAKRKAFHKVIGNSEEVGDKVYNIMEPGEKTVDAKYWWKTDNSMGKQRAFIKIKTLLPKLSHDEILQLKRIIEEKFSL</sequence>
<accession>A0A844GVZ5</accession>
<proteinExistence type="predicted"/>
<protein>
    <submittedName>
        <fullName evidence="2">Uncharacterized protein</fullName>
    </submittedName>
</protein>
<evidence type="ECO:0000313" key="2">
    <source>
        <dbReference type="EMBL" id="MTF40320.1"/>
    </source>
</evidence>
<evidence type="ECO:0000313" key="3">
    <source>
        <dbReference type="Proteomes" id="UP000437131"/>
    </source>
</evidence>
<dbReference type="EMBL" id="WMIA01000025">
    <property type="protein sequence ID" value="MTF40320.1"/>
    <property type="molecule type" value="Genomic_DNA"/>
</dbReference>
<evidence type="ECO:0000256" key="1">
    <source>
        <dbReference type="SAM" id="Coils"/>
    </source>
</evidence>
<reference evidence="2 3" key="1">
    <citation type="submission" date="2019-11" db="EMBL/GenBank/DDBJ databases">
        <title>Isolation of a new High Light Tolerant Cyanobacteria.</title>
        <authorList>
            <person name="Dobson Z."/>
            <person name="Vaughn N."/>
            <person name="Vaughn M."/>
            <person name="Fromme P."/>
            <person name="Mazor Y."/>
        </authorList>
    </citation>
    <scope>NUCLEOTIDE SEQUENCE [LARGE SCALE GENOMIC DNA]</scope>
    <source>
        <strain evidence="2 3">0216</strain>
    </source>
</reference>
<gene>
    <name evidence="2" type="ORF">GGC33_15480</name>
</gene>
<dbReference type="AlphaFoldDB" id="A0A844GVZ5"/>
<keyword evidence="1" id="KW-0175">Coiled coil</keyword>
<dbReference type="Proteomes" id="UP000437131">
    <property type="component" value="Unassembled WGS sequence"/>
</dbReference>
<feature type="coiled-coil region" evidence="1">
    <location>
        <begin position="290"/>
        <end position="322"/>
    </location>
</feature>
<organism evidence="2 3">
    <name type="scientific">Cyanobacterium aponinum 0216</name>
    <dbReference type="NCBI Taxonomy" id="2676140"/>
    <lineage>
        <taxon>Bacteria</taxon>
        <taxon>Bacillati</taxon>
        <taxon>Cyanobacteriota</taxon>
        <taxon>Cyanophyceae</taxon>
        <taxon>Oscillatoriophycideae</taxon>
        <taxon>Chroococcales</taxon>
        <taxon>Geminocystaceae</taxon>
        <taxon>Cyanobacterium</taxon>
    </lineage>
</organism>
<name>A0A844GVZ5_9CHRO</name>